<gene>
    <name evidence="9" type="ORF">HaLaN_09630</name>
</gene>
<evidence type="ECO:0000256" key="3">
    <source>
        <dbReference type="ARBA" id="ARBA00022630"/>
    </source>
</evidence>
<dbReference type="InterPro" id="IPR006439">
    <property type="entry name" value="HAD-SF_hydro_IA"/>
</dbReference>
<comment type="pathway">
    <text evidence="1">Cofactor biosynthesis; FMN biosynthesis; FMN from riboflavin (ATP route): step 1/1.</text>
</comment>
<dbReference type="Pfam" id="PF00702">
    <property type="entry name" value="Hydrolase"/>
    <property type="match status" value="1"/>
</dbReference>
<evidence type="ECO:0000256" key="2">
    <source>
        <dbReference type="ARBA" id="ARBA00012105"/>
    </source>
</evidence>
<dbReference type="GO" id="GO:0009231">
    <property type="term" value="P:riboflavin biosynthetic process"/>
    <property type="evidence" value="ECO:0007669"/>
    <property type="project" value="InterPro"/>
</dbReference>
<dbReference type="InterPro" id="IPR023465">
    <property type="entry name" value="Riboflavin_kinase_dom_sf"/>
</dbReference>
<keyword evidence="3" id="KW-0285">Flavoprotein</keyword>
<organism evidence="9 10">
    <name type="scientific">Haematococcus lacustris</name>
    <name type="common">Green alga</name>
    <name type="synonym">Haematococcus pluvialis</name>
    <dbReference type="NCBI Taxonomy" id="44745"/>
    <lineage>
        <taxon>Eukaryota</taxon>
        <taxon>Viridiplantae</taxon>
        <taxon>Chlorophyta</taxon>
        <taxon>core chlorophytes</taxon>
        <taxon>Chlorophyceae</taxon>
        <taxon>CS clade</taxon>
        <taxon>Chlamydomonadales</taxon>
        <taxon>Haematococcaceae</taxon>
        <taxon>Haematococcus</taxon>
    </lineage>
</organism>
<evidence type="ECO:0000256" key="4">
    <source>
        <dbReference type="ARBA" id="ARBA00022643"/>
    </source>
</evidence>
<accession>A0A699YWV1</accession>
<comment type="caution">
    <text evidence="9">The sequence shown here is derived from an EMBL/GenBank/DDBJ whole genome shotgun (WGS) entry which is preliminary data.</text>
</comment>
<dbReference type="Gene3D" id="3.40.50.1000">
    <property type="entry name" value="HAD superfamily/HAD-like"/>
    <property type="match status" value="1"/>
</dbReference>
<feature type="domain" description="Riboflavin kinase" evidence="8">
    <location>
        <begin position="114"/>
        <end position="228"/>
    </location>
</feature>
<dbReference type="Gene3D" id="2.40.30.30">
    <property type="entry name" value="Riboflavin kinase-like"/>
    <property type="match status" value="1"/>
</dbReference>
<evidence type="ECO:0000259" key="8">
    <source>
        <dbReference type="SMART" id="SM00904"/>
    </source>
</evidence>
<dbReference type="InterPro" id="IPR023214">
    <property type="entry name" value="HAD_sf"/>
</dbReference>
<keyword evidence="9" id="KW-0418">Kinase</keyword>
<evidence type="ECO:0000256" key="6">
    <source>
        <dbReference type="ARBA" id="ARBA00022741"/>
    </source>
</evidence>
<evidence type="ECO:0000256" key="7">
    <source>
        <dbReference type="ARBA" id="ARBA00022840"/>
    </source>
</evidence>
<dbReference type="GO" id="GO:0005524">
    <property type="term" value="F:ATP binding"/>
    <property type="evidence" value="ECO:0007669"/>
    <property type="project" value="UniProtKB-KW"/>
</dbReference>
<name>A0A699YWV1_HAELA</name>
<dbReference type="GO" id="GO:0008531">
    <property type="term" value="F:riboflavin kinase activity"/>
    <property type="evidence" value="ECO:0007669"/>
    <property type="project" value="UniProtKB-EC"/>
</dbReference>
<dbReference type="InterPro" id="IPR015865">
    <property type="entry name" value="Riboflavin_kinase_bac/euk"/>
</dbReference>
<keyword evidence="4" id="KW-0288">FMN</keyword>
<evidence type="ECO:0000256" key="1">
    <source>
        <dbReference type="ARBA" id="ARBA00005201"/>
    </source>
</evidence>
<dbReference type="SMART" id="SM00904">
    <property type="entry name" value="Flavokinase"/>
    <property type="match status" value="1"/>
</dbReference>
<keyword evidence="7" id="KW-0067">ATP-binding</keyword>
<reference evidence="9 10" key="1">
    <citation type="submission" date="2020-02" db="EMBL/GenBank/DDBJ databases">
        <title>Draft genome sequence of Haematococcus lacustris strain NIES-144.</title>
        <authorList>
            <person name="Morimoto D."/>
            <person name="Nakagawa S."/>
            <person name="Yoshida T."/>
            <person name="Sawayama S."/>
        </authorList>
    </citation>
    <scope>NUCLEOTIDE SEQUENCE [LARGE SCALE GENOMIC DNA]</scope>
    <source>
        <strain evidence="9 10">NIES-144</strain>
    </source>
</reference>
<dbReference type="InterPro" id="IPR023468">
    <property type="entry name" value="Riboflavin_kinase"/>
</dbReference>
<keyword evidence="10" id="KW-1185">Reference proteome</keyword>
<dbReference type="SUPFAM" id="SSF82114">
    <property type="entry name" value="Riboflavin kinase-like"/>
    <property type="match status" value="1"/>
</dbReference>
<proteinExistence type="predicted"/>
<dbReference type="SUPFAM" id="SSF56784">
    <property type="entry name" value="HAD-like"/>
    <property type="match status" value="1"/>
</dbReference>
<dbReference type="UniPathway" id="UPA00276">
    <property type="reaction ID" value="UER00406"/>
</dbReference>
<dbReference type="GO" id="GO:0009398">
    <property type="term" value="P:FMN biosynthetic process"/>
    <property type="evidence" value="ECO:0007669"/>
    <property type="project" value="UniProtKB-UniPathway"/>
</dbReference>
<evidence type="ECO:0000256" key="5">
    <source>
        <dbReference type="ARBA" id="ARBA00022679"/>
    </source>
</evidence>
<sequence>MSLALAAQVCGDEVPRGKPHPDIFLEAARQLGMQPTECLVVEDAPSGVQGGIAAGMRVVVVPSLVGKHCDGSEYPAPDSSAEAGVVERVPSLLTWHPEAYGLPGFTDLVAGVTPLEQPICIQGKVIKGFGRGSKELGIPTANVDPSALLDVLSGAVTGIYCGWASINAEPKVYPMCMSLGYNPFFGNDEKTAEPWLLAEEPLPPFYGSEIRLVVVGYIRPEANFNSLQ</sequence>
<evidence type="ECO:0000313" key="10">
    <source>
        <dbReference type="Proteomes" id="UP000485058"/>
    </source>
</evidence>
<dbReference type="EC" id="2.7.1.26" evidence="2"/>
<dbReference type="InterPro" id="IPR036412">
    <property type="entry name" value="HAD-like_sf"/>
</dbReference>
<keyword evidence="5" id="KW-0808">Transferase</keyword>
<dbReference type="NCBIfam" id="TIGR01509">
    <property type="entry name" value="HAD-SF-IA-v3"/>
    <property type="match status" value="1"/>
</dbReference>
<dbReference type="Pfam" id="PF01687">
    <property type="entry name" value="Flavokinase"/>
    <property type="match status" value="1"/>
</dbReference>
<dbReference type="PANTHER" id="PTHR22749">
    <property type="entry name" value="RIBOFLAVIN KINASE/FMN ADENYLYLTRANSFERASE"/>
    <property type="match status" value="1"/>
</dbReference>
<feature type="non-terminal residue" evidence="9">
    <location>
        <position position="228"/>
    </location>
</feature>
<dbReference type="AlphaFoldDB" id="A0A699YWV1"/>
<dbReference type="Proteomes" id="UP000485058">
    <property type="component" value="Unassembled WGS sequence"/>
</dbReference>
<evidence type="ECO:0000313" key="9">
    <source>
        <dbReference type="EMBL" id="GFH13695.1"/>
    </source>
</evidence>
<keyword evidence="6" id="KW-0547">Nucleotide-binding</keyword>
<dbReference type="PANTHER" id="PTHR22749:SF6">
    <property type="entry name" value="RIBOFLAVIN KINASE"/>
    <property type="match status" value="1"/>
</dbReference>
<dbReference type="EMBL" id="BLLF01000641">
    <property type="protein sequence ID" value="GFH13695.1"/>
    <property type="molecule type" value="Genomic_DNA"/>
</dbReference>
<protein>
    <recommendedName>
        <fullName evidence="2">riboflavin kinase</fullName>
        <ecNumber evidence="2">2.7.1.26</ecNumber>
    </recommendedName>
</protein>